<dbReference type="Proteomes" id="UP000824023">
    <property type="component" value="Unassembled WGS sequence"/>
</dbReference>
<evidence type="ECO:0000313" key="1">
    <source>
        <dbReference type="EMBL" id="HIZ00972.1"/>
    </source>
</evidence>
<accession>A0A9D2A2K9</accession>
<reference evidence="1" key="2">
    <citation type="submission" date="2021-04" db="EMBL/GenBank/DDBJ databases">
        <authorList>
            <person name="Gilroy R."/>
        </authorList>
    </citation>
    <scope>NUCLEOTIDE SEQUENCE</scope>
    <source>
        <strain evidence="1">ChiHjej12B11-24981</strain>
    </source>
</reference>
<name>A0A9D2A2K9_9BACE</name>
<protein>
    <submittedName>
        <fullName evidence="1">Uncharacterized protein</fullName>
    </submittedName>
</protein>
<evidence type="ECO:0000313" key="2">
    <source>
        <dbReference type="Proteomes" id="UP000824023"/>
    </source>
</evidence>
<gene>
    <name evidence="1" type="ORF">H9819_01795</name>
</gene>
<sequence length="167" mass="18821">MGSRGYIENGQTRWNLIADGVIDKAFQKYGNKPVGFDLKEDFPLLRTETYFVNPTMKRSSYGKKGSSYTKEQKLSDICDGIVFVKPVSEFNGIHLIGIYDNEFIEKANKRTKGACKTAEDILRKVKDGILFCNFNATNRMNEASGGVTCRGGFVHLYTTAKTFFRRG</sequence>
<proteinExistence type="predicted"/>
<reference evidence="1" key="1">
    <citation type="journal article" date="2021" name="PeerJ">
        <title>Extensive microbial diversity within the chicken gut microbiome revealed by metagenomics and culture.</title>
        <authorList>
            <person name="Gilroy R."/>
            <person name="Ravi A."/>
            <person name="Getino M."/>
            <person name="Pursley I."/>
            <person name="Horton D.L."/>
            <person name="Alikhan N.F."/>
            <person name="Baker D."/>
            <person name="Gharbi K."/>
            <person name="Hall N."/>
            <person name="Watson M."/>
            <person name="Adriaenssens E.M."/>
            <person name="Foster-Nyarko E."/>
            <person name="Jarju S."/>
            <person name="Secka A."/>
            <person name="Antonio M."/>
            <person name="Oren A."/>
            <person name="Chaudhuri R.R."/>
            <person name="La Ragione R."/>
            <person name="Hildebrand F."/>
            <person name="Pallen M.J."/>
        </authorList>
    </citation>
    <scope>NUCLEOTIDE SEQUENCE</scope>
    <source>
        <strain evidence="1">ChiHjej12B11-24981</strain>
    </source>
</reference>
<comment type="caution">
    <text evidence="1">The sequence shown here is derived from an EMBL/GenBank/DDBJ whole genome shotgun (WGS) entry which is preliminary data.</text>
</comment>
<dbReference type="EMBL" id="DXCK01000031">
    <property type="protein sequence ID" value="HIZ00972.1"/>
    <property type="molecule type" value="Genomic_DNA"/>
</dbReference>
<organism evidence="1 2">
    <name type="scientific">Candidatus Bacteroides merdipullorum</name>
    <dbReference type="NCBI Taxonomy" id="2838474"/>
    <lineage>
        <taxon>Bacteria</taxon>
        <taxon>Pseudomonadati</taxon>
        <taxon>Bacteroidota</taxon>
        <taxon>Bacteroidia</taxon>
        <taxon>Bacteroidales</taxon>
        <taxon>Bacteroidaceae</taxon>
        <taxon>Bacteroides</taxon>
    </lineage>
</organism>
<dbReference type="AlphaFoldDB" id="A0A9D2A2K9"/>